<keyword evidence="8" id="KW-0547">Nucleotide-binding</keyword>
<dbReference type="InterPro" id="IPR005467">
    <property type="entry name" value="His_kinase_dom"/>
</dbReference>
<evidence type="ECO:0000256" key="14">
    <source>
        <dbReference type="SAM" id="Phobius"/>
    </source>
</evidence>
<feature type="transmembrane region" description="Helical" evidence="14">
    <location>
        <begin position="169"/>
        <end position="191"/>
    </location>
</feature>
<keyword evidence="9 17" id="KW-0418">Kinase</keyword>
<keyword evidence="11 14" id="KW-1133">Transmembrane helix</keyword>
<keyword evidence="7 14" id="KW-0812">Transmembrane</keyword>
<evidence type="ECO:0000256" key="2">
    <source>
        <dbReference type="ARBA" id="ARBA00004651"/>
    </source>
</evidence>
<dbReference type="EMBL" id="MZGT01000024">
    <property type="protein sequence ID" value="OPJ62351.1"/>
    <property type="molecule type" value="Genomic_DNA"/>
</dbReference>
<dbReference type="FunFam" id="3.30.565.10:FF:000006">
    <property type="entry name" value="Sensor histidine kinase WalK"/>
    <property type="match status" value="1"/>
</dbReference>
<evidence type="ECO:0000259" key="16">
    <source>
        <dbReference type="PROSITE" id="PS50885"/>
    </source>
</evidence>
<keyword evidence="4" id="KW-1003">Cell membrane</keyword>
<dbReference type="CDD" id="cd00082">
    <property type="entry name" value="HisKA"/>
    <property type="match status" value="1"/>
</dbReference>
<comment type="caution">
    <text evidence="17">The sequence shown here is derived from an EMBL/GenBank/DDBJ whole genome shotgun (WGS) entry which is preliminary data.</text>
</comment>
<dbReference type="GO" id="GO:0005886">
    <property type="term" value="C:plasma membrane"/>
    <property type="evidence" value="ECO:0007669"/>
    <property type="project" value="UniProtKB-SubCell"/>
</dbReference>
<evidence type="ECO:0000256" key="8">
    <source>
        <dbReference type="ARBA" id="ARBA00022741"/>
    </source>
</evidence>
<keyword evidence="12" id="KW-0902">Two-component regulatory system</keyword>
<keyword evidence="18" id="KW-1185">Reference proteome</keyword>
<accession>A0A1V4IQP0</accession>
<dbReference type="PANTHER" id="PTHR45528:SF1">
    <property type="entry name" value="SENSOR HISTIDINE KINASE CPXA"/>
    <property type="match status" value="1"/>
</dbReference>
<dbReference type="RefSeq" id="WP_079439642.1">
    <property type="nucleotide sequence ID" value="NZ_MZGT01000024.1"/>
</dbReference>
<gene>
    <name evidence="17" type="primary">yycG_6</name>
    <name evidence="17" type="ORF">CLCHR_20870</name>
</gene>
<organism evidence="17 18">
    <name type="scientific">Clostridium chromiireducens</name>
    <dbReference type="NCBI Taxonomy" id="225345"/>
    <lineage>
        <taxon>Bacteria</taxon>
        <taxon>Bacillati</taxon>
        <taxon>Bacillota</taxon>
        <taxon>Clostridia</taxon>
        <taxon>Eubacteriales</taxon>
        <taxon>Clostridiaceae</taxon>
        <taxon>Clostridium</taxon>
    </lineage>
</organism>
<dbReference type="CDD" id="cd00075">
    <property type="entry name" value="HATPase"/>
    <property type="match status" value="1"/>
</dbReference>
<dbReference type="GO" id="GO:0005524">
    <property type="term" value="F:ATP binding"/>
    <property type="evidence" value="ECO:0007669"/>
    <property type="project" value="UniProtKB-KW"/>
</dbReference>
<keyword evidence="10" id="KW-0067">ATP-binding</keyword>
<dbReference type="SMART" id="SM00388">
    <property type="entry name" value="HisKA"/>
    <property type="match status" value="1"/>
</dbReference>
<dbReference type="GO" id="GO:0000155">
    <property type="term" value="F:phosphorelay sensor kinase activity"/>
    <property type="evidence" value="ECO:0007669"/>
    <property type="project" value="InterPro"/>
</dbReference>
<dbReference type="InterPro" id="IPR036890">
    <property type="entry name" value="HATPase_C_sf"/>
</dbReference>
<keyword evidence="13 14" id="KW-0472">Membrane</keyword>
<reference evidence="17 18" key="1">
    <citation type="submission" date="2017-03" db="EMBL/GenBank/DDBJ databases">
        <title>Genome sequence of Clostridium chromiireducens DSM 23318.</title>
        <authorList>
            <person name="Poehlein A."/>
            <person name="Daniel R."/>
        </authorList>
    </citation>
    <scope>NUCLEOTIDE SEQUENCE [LARGE SCALE GENOMIC DNA]</scope>
    <source>
        <strain evidence="17 18">DSM 23318</strain>
    </source>
</reference>
<dbReference type="CDD" id="cd06225">
    <property type="entry name" value="HAMP"/>
    <property type="match status" value="1"/>
</dbReference>
<feature type="transmembrane region" description="Helical" evidence="14">
    <location>
        <begin position="12"/>
        <end position="33"/>
    </location>
</feature>
<dbReference type="InterPro" id="IPR003594">
    <property type="entry name" value="HATPase_dom"/>
</dbReference>
<name>A0A1V4IQP0_9CLOT</name>
<dbReference type="SUPFAM" id="SSF55874">
    <property type="entry name" value="ATPase domain of HSP90 chaperone/DNA topoisomerase II/histidine kinase"/>
    <property type="match status" value="1"/>
</dbReference>
<dbReference type="FunFam" id="1.10.287.130:FF:000001">
    <property type="entry name" value="Two-component sensor histidine kinase"/>
    <property type="match status" value="1"/>
</dbReference>
<dbReference type="Gene3D" id="3.30.565.10">
    <property type="entry name" value="Histidine kinase-like ATPase, C-terminal domain"/>
    <property type="match status" value="1"/>
</dbReference>
<dbReference type="Gene3D" id="6.10.340.10">
    <property type="match status" value="1"/>
</dbReference>
<feature type="domain" description="Histidine kinase" evidence="15">
    <location>
        <begin position="264"/>
        <end position="482"/>
    </location>
</feature>
<dbReference type="STRING" id="225345.CLCHR_20870"/>
<dbReference type="Pfam" id="PF00512">
    <property type="entry name" value="HisKA"/>
    <property type="match status" value="1"/>
</dbReference>
<feature type="domain" description="HAMP" evidence="16">
    <location>
        <begin position="197"/>
        <end position="249"/>
    </location>
</feature>
<evidence type="ECO:0000256" key="1">
    <source>
        <dbReference type="ARBA" id="ARBA00000085"/>
    </source>
</evidence>
<dbReference type="EC" id="2.7.13.3" evidence="3"/>
<evidence type="ECO:0000256" key="5">
    <source>
        <dbReference type="ARBA" id="ARBA00022553"/>
    </source>
</evidence>
<dbReference type="InterPro" id="IPR003660">
    <property type="entry name" value="HAMP_dom"/>
</dbReference>
<sequence length="489" mass="56124">MRIKKRLTISNILMLIIPVVIVLIIALIMSVPFSKAYENKFASERERDPNAYLIQGNLRPDMKNFKDKDDFAQLPEDLQKFLKPRGYNLIITYDGEIISSNITDKDKEAISIIGDDILFQSHSLVLEMNTTSLVKNSFKKDNKIVNIIAINSSYKPLKFDMKNEMSMFVISYIVIVFIISFIVVTVTNAILSSKLYKKLVVPLELLSYGAEQIKNGNLDFEMYYGGDDEFKQVCSDFDEMRLRLKDSIEMQLKYEENRKQLVVGISHDLRTPLTAIKGYVEGLRDGVANTPERQRKYLNTIYTKACDMDALVDSLFLFSKLDTGRFPFKFDIISIKNYLLNFYECAKNEFYGKDVEIIFESNCNNSIMVKLDQKEMNRVLLNILDNSMKYKAENKAFIRIRLCEKEDFVVIEISDNGRGVQEEELVKLFTSFYRGDVSRTKPNEGSGLGLAIAKHIVEAHDGEISAYNMQGLTIKITLPKNYNKIGSNN</sequence>
<evidence type="ECO:0000313" key="17">
    <source>
        <dbReference type="EMBL" id="OPJ62351.1"/>
    </source>
</evidence>
<dbReference type="SUPFAM" id="SSF47384">
    <property type="entry name" value="Homodimeric domain of signal transducing histidine kinase"/>
    <property type="match status" value="1"/>
</dbReference>
<dbReference type="PRINTS" id="PR00344">
    <property type="entry name" value="BCTRLSENSOR"/>
</dbReference>
<dbReference type="InterPro" id="IPR004358">
    <property type="entry name" value="Sig_transdc_His_kin-like_C"/>
</dbReference>
<keyword evidence="5" id="KW-0597">Phosphoprotein</keyword>
<dbReference type="Gene3D" id="1.10.287.130">
    <property type="match status" value="1"/>
</dbReference>
<dbReference type="PROSITE" id="PS50885">
    <property type="entry name" value="HAMP"/>
    <property type="match status" value="1"/>
</dbReference>
<evidence type="ECO:0000256" key="10">
    <source>
        <dbReference type="ARBA" id="ARBA00022840"/>
    </source>
</evidence>
<comment type="subcellular location">
    <subcellularLocation>
        <location evidence="2">Cell membrane</location>
        <topology evidence="2">Multi-pass membrane protein</topology>
    </subcellularLocation>
</comment>
<dbReference type="PANTHER" id="PTHR45528">
    <property type="entry name" value="SENSOR HISTIDINE KINASE CPXA"/>
    <property type="match status" value="1"/>
</dbReference>
<evidence type="ECO:0000256" key="11">
    <source>
        <dbReference type="ARBA" id="ARBA00022989"/>
    </source>
</evidence>
<dbReference type="Pfam" id="PF02518">
    <property type="entry name" value="HATPase_c"/>
    <property type="match status" value="1"/>
</dbReference>
<dbReference type="InterPro" id="IPR003661">
    <property type="entry name" value="HisK_dim/P_dom"/>
</dbReference>
<evidence type="ECO:0000259" key="15">
    <source>
        <dbReference type="PROSITE" id="PS50109"/>
    </source>
</evidence>
<dbReference type="Proteomes" id="UP000191056">
    <property type="component" value="Unassembled WGS sequence"/>
</dbReference>
<proteinExistence type="predicted"/>
<dbReference type="SUPFAM" id="SSF158472">
    <property type="entry name" value="HAMP domain-like"/>
    <property type="match status" value="1"/>
</dbReference>
<evidence type="ECO:0000256" key="4">
    <source>
        <dbReference type="ARBA" id="ARBA00022475"/>
    </source>
</evidence>
<dbReference type="SMART" id="SM00304">
    <property type="entry name" value="HAMP"/>
    <property type="match status" value="1"/>
</dbReference>
<evidence type="ECO:0000256" key="13">
    <source>
        <dbReference type="ARBA" id="ARBA00023136"/>
    </source>
</evidence>
<dbReference type="AlphaFoldDB" id="A0A1V4IQP0"/>
<evidence type="ECO:0000256" key="6">
    <source>
        <dbReference type="ARBA" id="ARBA00022679"/>
    </source>
</evidence>
<dbReference type="OrthoDB" id="335833at2"/>
<evidence type="ECO:0000313" key="18">
    <source>
        <dbReference type="Proteomes" id="UP000191056"/>
    </source>
</evidence>
<evidence type="ECO:0000256" key="3">
    <source>
        <dbReference type="ARBA" id="ARBA00012438"/>
    </source>
</evidence>
<comment type="catalytic activity">
    <reaction evidence="1">
        <text>ATP + protein L-histidine = ADP + protein N-phospho-L-histidine.</text>
        <dbReference type="EC" id="2.7.13.3"/>
    </reaction>
</comment>
<protein>
    <recommendedName>
        <fullName evidence="3">histidine kinase</fullName>
        <ecNumber evidence="3">2.7.13.3</ecNumber>
    </recommendedName>
</protein>
<evidence type="ECO:0000256" key="9">
    <source>
        <dbReference type="ARBA" id="ARBA00022777"/>
    </source>
</evidence>
<dbReference type="SMART" id="SM00387">
    <property type="entry name" value="HATPase_c"/>
    <property type="match status" value="1"/>
</dbReference>
<dbReference type="InterPro" id="IPR050398">
    <property type="entry name" value="HssS/ArlS-like"/>
</dbReference>
<keyword evidence="6 17" id="KW-0808">Transferase</keyword>
<evidence type="ECO:0000256" key="7">
    <source>
        <dbReference type="ARBA" id="ARBA00022692"/>
    </source>
</evidence>
<dbReference type="PROSITE" id="PS50109">
    <property type="entry name" value="HIS_KIN"/>
    <property type="match status" value="1"/>
</dbReference>
<dbReference type="InterPro" id="IPR036097">
    <property type="entry name" value="HisK_dim/P_sf"/>
</dbReference>
<evidence type="ECO:0000256" key="12">
    <source>
        <dbReference type="ARBA" id="ARBA00023012"/>
    </source>
</evidence>